<dbReference type="EMBL" id="CCDI010000004">
    <property type="protein sequence ID" value="CDQ25287.1"/>
    <property type="molecule type" value="Genomic_DNA"/>
</dbReference>
<gene>
    <name evidence="2" type="primary">nhoA</name>
    <name evidence="2" type="ORF">BN983_03602</name>
</gene>
<evidence type="ECO:0000313" key="2">
    <source>
        <dbReference type="EMBL" id="CDQ25287.1"/>
    </source>
</evidence>
<evidence type="ECO:0000313" key="3">
    <source>
        <dbReference type="Proteomes" id="UP000028868"/>
    </source>
</evidence>
<dbReference type="RefSeq" id="WP_035510665.1">
    <property type="nucleotide sequence ID" value="NZ_CCDH010000002.1"/>
</dbReference>
<sequence length="254" mass="29247">MGHFIEDFFKRIQYQGSHDVQFDDLPKVMFQFAKNIPFENIDIMQRKDIEINADNVKRKIIDQSRGGLCYELNPMFYYFLQEHGFDVQMVPATVSGNHPEIIETHVTIVLKKNDQRYLIDVGFGANHALQPIPFSGEFVTSLTGEYRVKHDKTEAGEYVLEKYRCGKLEASYSFFLKQINESHLNHMKEVIMKHPHSPFNQSALLTKLTDDGHMTLTDKTFTMVKDGSKNKQSIDSIKMKQLSASQFGIDVGDI</sequence>
<reference evidence="2 3" key="2">
    <citation type="submission" date="2014-05" db="EMBL/GenBank/DDBJ databases">
        <title>Draft genome sequence of Halobacillus karajensis HK-03.</title>
        <authorList>
            <person name="Khelaifia S."/>
            <person name="Croce O."/>
            <person name="Lagier J.C."/>
            <person name="Raoult D."/>
        </authorList>
    </citation>
    <scope>NUCLEOTIDE SEQUENCE [LARGE SCALE GENOMIC DNA]</scope>
    <source>
        <strain evidence="2 3">HD-03</strain>
    </source>
</reference>
<protein>
    <submittedName>
        <fullName evidence="2">N-hydroxyarylamine O-acetyltransferase</fullName>
    </submittedName>
</protein>
<dbReference type="InterPro" id="IPR053710">
    <property type="entry name" value="Arylamine_NAT_domain_sf"/>
</dbReference>
<comment type="caution">
    <text evidence="2">The sequence shown here is derived from an EMBL/GenBank/DDBJ whole genome shotgun (WGS) entry which is preliminary data.</text>
</comment>
<dbReference type="Pfam" id="PF00797">
    <property type="entry name" value="Acetyltransf_2"/>
    <property type="match status" value="1"/>
</dbReference>
<dbReference type="PANTHER" id="PTHR11786:SF0">
    <property type="entry name" value="ARYLAMINE N-ACETYLTRANSFERASE 4-RELATED"/>
    <property type="match status" value="1"/>
</dbReference>
<evidence type="ECO:0000256" key="1">
    <source>
        <dbReference type="ARBA" id="ARBA00006547"/>
    </source>
</evidence>
<dbReference type="Proteomes" id="UP000028868">
    <property type="component" value="Unassembled WGS sequence"/>
</dbReference>
<proteinExistence type="inferred from homology"/>
<dbReference type="GO" id="GO:0016407">
    <property type="term" value="F:acetyltransferase activity"/>
    <property type="evidence" value="ECO:0007669"/>
    <property type="project" value="InterPro"/>
</dbReference>
<dbReference type="InterPro" id="IPR001447">
    <property type="entry name" value="Arylamine_N-AcTrfase"/>
</dbReference>
<organism evidence="2 3">
    <name type="scientific">Halobacillus karajensis</name>
    <dbReference type="NCBI Taxonomy" id="195088"/>
    <lineage>
        <taxon>Bacteria</taxon>
        <taxon>Bacillati</taxon>
        <taxon>Bacillota</taxon>
        <taxon>Bacilli</taxon>
        <taxon>Bacillales</taxon>
        <taxon>Bacillaceae</taxon>
        <taxon>Halobacillus</taxon>
    </lineage>
</organism>
<keyword evidence="3" id="KW-1185">Reference proteome</keyword>
<dbReference type="Gene3D" id="3.30.2140.20">
    <property type="match status" value="1"/>
</dbReference>
<accession>A0A024PA56</accession>
<dbReference type="PANTHER" id="PTHR11786">
    <property type="entry name" value="N-HYDROXYARYLAMINE O-ACETYLTRANSFERASE"/>
    <property type="match status" value="1"/>
</dbReference>
<dbReference type="AlphaFoldDB" id="A0A024PA56"/>
<dbReference type="InterPro" id="IPR038765">
    <property type="entry name" value="Papain-like_cys_pep_sf"/>
</dbReference>
<dbReference type="SUPFAM" id="SSF54001">
    <property type="entry name" value="Cysteine proteinases"/>
    <property type="match status" value="1"/>
</dbReference>
<name>A0A024PA56_9BACI</name>
<comment type="similarity">
    <text evidence="1">Belongs to the arylamine N-acetyltransferase family.</text>
</comment>
<reference evidence="3" key="1">
    <citation type="submission" date="2014-03" db="EMBL/GenBank/DDBJ databases">
        <authorList>
            <person name="Urmite Genomes U."/>
        </authorList>
    </citation>
    <scope>NUCLEOTIDE SEQUENCE [LARGE SCALE GENOMIC DNA]</scope>
    <source>
        <strain evidence="3">HD-03</strain>
    </source>
</reference>